<name>A0A0S4LIA4_9BACT</name>
<dbReference type="InterPro" id="IPR011990">
    <property type="entry name" value="TPR-like_helical_dom_sf"/>
</dbReference>
<dbReference type="PANTHER" id="PTHR12558">
    <property type="entry name" value="CELL DIVISION CYCLE 16,23,27"/>
    <property type="match status" value="1"/>
</dbReference>
<feature type="repeat" description="TPR" evidence="1">
    <location>
        <begin position="57"/>
        <end position="90"/>
    </location>
</feature>
<reference evidence="4 5" key="1">
    <citation type="submission" date="2015-10" db="EMBL/GenBank/DDBJ databases">
        <authorList>
            <person name="Gilbert D.G."/>
        </authorList>
    </citation>
    <scope>NUCLEOTIDE SEQUENCE [LARGE SCALE GENOMIC DNA]</scope>
    <source>
        <strain evidence="4">COMA1</strain>
    </source>
</reference>
<dbReference type="Pfam" id="PF14559">
    <property type="entry name" value="TPR_19"/>
    <property type="match status" value="3"/>
</dbReference>
<dbReference type="SUPFAM" id="SSF48452">
    <property type="entry name" value="TPR-like"/>
    <property type="match status" value="2"/>
</dbReference>
<evidence type="ECO:0000256" key="1">
    <source>
        <dbReference type="PROSITE-ProRule" id="PRU00339"/>
    </source>
</evidence>
<dbReference type="EMBL" id="CZQA01000009">
    <property type="protein sequence ID" value="CUS36442.1"/>
    <property type="molecule type" value="Genomic_DNA"/>
</dbReference>
<dbReference type="SMART" id="SM00028">
    <property type="entry name" value="TPR"/>
    <property type="match status" value="13"/>
</dbReference>
<protein>
    <submittedName>
        <fullName evidence="4">Uncharacterized protein</fullName>
    </submittedName>
</protein>
<accession>A0A0S4LIA4</accession>
<organism evidence="4 5">
    <name type="scientific">Candidatus Nitrospira nitrosa</name>
    <dbReference type="NCBI Taxonomy" id="1742972"/>
    <lineage>
        <taxon>Bacteria</taxon>
        <taxon>Pseudomonadati</taxon>
        <taxon>Nitrospirota</taxon>
        <taxon>Nitrospiria</taxon>
        <taxon>Nitrospirales</taxon>
        <taxon>Nitrospiraceae</taxon>
        <taxon>Nitrospira</taxon>
    </lineage>
</organism>
<keyword evidence="1" id="KW-0802">TPR repeat</keyword>
<dbReference type="PROSITE" id="PS51257">
    <property type="entry name" value="PROKAR_LIPOPROTEIN"/>
    <property type="match status" value="1"/>
</dbReference>
<evidence type="ECO:0000313" key="5">
    <source>
        <dbReference type="Proteomes" id="UP000199032"/>
    </source>
</evidence>
<feature type="repeat" description="TPR" evidence="1">
    <location>
        <begin position="535"/>
        <end position="568"/>
    </location>
</feature>
<keyword evidence="3" id="KW-0732">Signal</keyword>
<dbReference type="Pfam" id="PF13432">
    <property type="entry name" value="TPR_16"/>
    <property type="match status" value="3"/>
</dbReference>
<proteinExistence type="predicted"/>
<feature type="region of interest" description="Disordered" evidence="2">
    <location>
        <begin position="36"/>
        <end position="55"/>
    </location>
</feature>
<feature type="repeat" description="TPR" evidence="1">
    <location>
        <begin position="330"/>
        <end position="363"/>
    </location>
</feature>
<gene>
    <name evidence="4" type="ORF">COMA1_30057</name>
</gene>
<dbReference type="STRING" id="1742972.COMA1_30057"/>
<evidence type="ECO:0000256" key="3">
    <source>
        <dbReference type="SAM" id="SignalP"/>
    </source>
</evidence>
<feature type="repeat" description="TPR" evidence="1">
    <location>
        <begin position="125"/>
        <end position="158"/>
    </location>
</feature>
<evidence type="ECO:0000313" key="4">
    <source>
        <dbReference type="EMBL" id="CUS36442.1"/>
    </source>
</evidence>
<dbReference type="PROSITE" id="PS50005">
    <property type="entry name" value="TPR"/>
    <property type="match status" value="8"/>
</dbReference>
<feature type="repeat" description="TPR" evidence="1">
    <location>
        <begin position="398"/>
        <end position="431"/>
    </location>
</feature>
<dbReference type="InterPro" id="IPR019734">
    <property type="entry name" value="TPR_rpt"/>
</dbReference>
<dbReference type="PANTHER" id="PTHR12558:SF13">
    <property type="entry name" value="CELL DIVISION CYCLE PROTEIN 27 HOMOLOG"/>
    <property type="match status" value="1"/>
</dbReference>
<dbReference type="Proteomes" id="UP000199032">
    <property type="component" value="Unassembled WGS sequence"/>
</dbReference>
<feature type="repeat" description="TPR" evidence="1">
    <location>
        <begin position="364"/>
        <end position="397"/>
    </location>
</feature>
<feature type="signal peptide" evidence="3">
    <location>
        <begin position="1"/>
        <end position="30"/>
    </location>
</feature>
<feature type="repeat" description="TPR" evidence="1">
    <location>
        <begin position="432"/>
        <end position="465"/>
    </location>
</feature>
<dbReference type="AlphaFoldDB" id="A0A0S4LIA4"/>
<keyword evidence="5" id="KW-1185">Reference proteome</keyword>
<feature type="chain" id="PRO_5006624000" evidence="3">
    <location>
        <begin position="31"/>
        <end position="603"/>
    </location>
</feature>
<sequence length="603" mass="67827">MTFGSRSPRRTGFIPFGMSWLIPCVLVACAAAPQPPKTAQPAIATQPPSPTAPESDATYHFMMGHQAELSQDIDTALKEYHTALKIDPKSREVQSRLAALYFALGDFPQAVQYAEEVGKGTGQEPQVLTQMAGILASAGKPERALELLDKAIDSAPERGESYFPKGLILLNQKRIAEAEQAVKKGLQYSSDSPIGHYYLGRISIEAGNTEQAVANFDRAITVNPAFEPAYLAQASVFESRHEKDKAIAVLKRYLEQVNPRNRDIRQHLVQLYIATKDYAGGLAELETILQDNPGDLDAQLRMALIYGEKKEFSKAISRLTDILNAKPAELKVRDYLGYLYEESKDFNKAIEVYRYNIYLDPRFSDSHIHLGVLLYRLKQFPEAVTHLDEAVRLVPKQPEPYIVLGLAHVQSDQFEKATQAFEEGIRHNPKNADLHFNLGTAYDKLNRFEDVEHAMETTLSLDPHHADALNYLGYSYADRGIKIEQALSLTKRAVALKPENGYYVDSLGWAFYKSGMLAEALIEIKKAVTLVGDDPVIYEHLGDIYMKQEKSTDAREAWLHSLELDPSNDKLLQRFREHGMTNPAYEERIQQAKRRVAEKTQNQ</sequence>
<feature type="repeat" description="TPR" evidence="1">
    <location>
        <begin position="193"/>
        <end position="226"/>
    </location>
</feature>
<dbReference type="Pfam" id="PF13181">
    <property type="entry name" value="TPR_8"/>
    <property type="match status" value="1"/>
</dbReference>
<evidence type="ECO:0000256" key="2">
    <source>
        <dbReference type="SAM" id="MobiDB-lite"/>
    </source>
</evidence>
<dbReference type="Gene3D" id="1.25.40.10">
    <property type="entry name" value="Tetratricopeptide repeat domain"/>
    <property type="match status" value="3"/>
</dbReference>